<evidence type="ECO:0000256" key="1">
    <source>
        <dbReference type="SAM" id="MobiDB-lite"/>
    </source>
</evidence>
<evidence type="ECO:0000313" key="2">
    <source>
        <dbReference type="EMBL" id="VEU38262.1"/>
    </source>
</evidence>
<sequence length="553" mass="61785">MASQSGRSQRSQEGWNAPLQAKPGQCKNVIDSVNQHQGSFENPSVPRSKKNHTLCNGSDSCPAPSSSTLALLQDEIQPLSTNQHVDFRPPTSNSSSILFGEWNDDDFATDFMMNDVFHSEIHVRLSERTNQQQRKHQHEPGSKKSITVEKSTPDLIVTQQKPLVVQHAQQPIHIVSKESGNCSKKNSQVLHHPLKLIETPIADTRNQKPTKKIIGSKRNASAVSPKPRQRRKMSSGRKTKLPLSEKEQPIEQQIMKLPSVVFAPSLLARIVANDTMRRPANSNTNQGYSAPAVFKSIEVCNPTREVDHENDTGPCISPHEAFSAILRDRGLGEDNFLKLDAAEYDLVPSPLQLASYGSSLVRAVQSSDTTLLSKLLNCGLSPNPCNQFRDSVLGDLVCKQGNIPIYHCLVLEFKADIHDFDGLGRTLLHHCCWAQKFCRPIVEDILKRDPIQIFLKDKQGKSSLDYVRTENWGTWNQFLREVADRYWPRDRPLPRLSAFRKNRRDPNGANRVPPEPMSIALASDLASGIIPPEAVAAMSKKTRETYGVKKVTD</sequence>
<name>A0A448Z881_9STRA</name>
<gene>
    <name evidence="2" type="ORF">PSNMU_V1.4_AUG-EV-PASAV3_0050150</name>
</gene>
<proteinExistence type="predicted"/>
<evidence type="ECO:0000313" key="3">
    <source>
        <dbReference type="Proteomes" id="UP000291116"/>
    </source>
</evidence>
<feature type="compositionally biased region" description="Basic residues" evidence="1">
    <location>
        <begin position="227"/>
        <end position="240"/>
    </location>
</feature>
<feature type="region of interest" description="Disordered" evidence="1">
    <location>
        <begin position="1"/>
        <end position="66"/>
    </location>
</feature>
<dbReference type="Gene3D" id="1.25.40.20">
    <property type="entry name" value="Ankyrin repeat-containing domain"/>
    <property type="match status" value="1"/>
</dbReference>
<feature type="region of interest" description="Disordered" evidence="1">
    <location>
        <begin position="214"/>
        <end position="246"/>
    </location>
</feature>
<keyword evidence="3" id="KW-1185">Reference proteome</keyword>
<dbReference type="EMBL" id="CAACVS010000160">
    <property type="protein sequence ID" value="VEU38262.1"/>
    <property type="molecule type" value="Genomic_DNA"/>
</dbReference>
<dbReference type="OrthoDB" id="47353at2759"/>
<dbReference type="SUPFAM" id="SSF48403">
    <property type="entry name" value="Ankyrin repeat"/>
    <property type="match status" value="1"/>
</dbReference>
<reference evidence="2 3" key="1">
    <citation type="submission" date="2019-01" db="EMBL/GenBank/DDBJ databases">
        <authorList>
            <person name="Ferrante I. M."/>
        </authorList>
    </citation>
    <scope>NUCLEOTIDE SEQUENCE [LARGE SCALE GENOMIC DNA]</scope>
    <source>
        <strain evidence="2 3">B856</strain>
    </source>
</reference>
<feature type="region of interest" description="Disordered" evidence="1">
    <location>
        <begin position="128"/>
        <end position="149"/>
    </location>
</feature>
<dbReference type="InterPro" id="IPR036770">
    <property type="entry name" value="Ankyrin_rpt-contain_sf"/>
</dbReference>
<feature type="compositionally biased region" description="Low complexity" evidence="1">
    <location>
        <begin position="1"/>
        <end position="12"/>
    </location>
</feature>
<protein>
    <submittedName>
        <fullName evidence="2">Uncharacterized protein</fullName>
    </submittedName>
</protein>
<feature type="compositionally biased region" description="Polar residues" evidence="1">
    <location>
        <begin position="31"/>
        <end position="42"/>
    </location>
</feature>
<accession>A0A448Z881</accession>
<feature type="compositionally biased region" description="Polar residues" evidence="1">
    <location>
        <begin position="53"/>
        <end position="66"/>
    </location>
</feature>
<dbReference type="Proteomes" id="UP000291116">
    <property type="component" value="Unassembled WGS sequence"/>
</dbReference>
<dbReference type="AlphaFoldDB" id="A0A448Z881"/>
<organism evidence="2 3">
    <name type="scientific">Pseudo-nitzschia multistriata</name>
    <dbReference type="NCBI Taxonomy" id="183589"/>
    <lineage>
        <taxon>Eukaryota</taxon>
        <taxon>Sar</taxon>
        <taxon>Stramenopiles</taxon>
        <taxon>Ochrophyta</taxon>
        <taxon>Bacillariophyta</taxon>
        <taxon>Bacillariophyceae</taxon>
        <taxon>Bacillariophycidae</taxon>
        <taxon>Bacillariales</taxon>
        <taxon>Bacillariaceae</taxon>
        <taxon>Pseudo-nitzschia</taxon>
    </lineage>
</organism>